<dbReference type="AlphaFoldDB" id="S0FWA2"/>
<evidence type="ECO:0000313" key="7">
    <source>
        <dbReference type="Proteomes" id="UP000014216"/>
    </source>
</evidence>
<dbReference type="SUPFAM" id="SSF56014">
    <property type="entry name" value="Nitrite and sulphite reductase 4Fe-4S domain-like"/>
    <property type="match status" value="1"/>
</dbReference>
<dbReference type="Gene3D" id="3.30.70.20">
    <property type="match status" value="1"/>
</dbReference>
<dbReference type="PROSITE" id="PS00198">
    <property type="entry name" value="4FE4S_FER_1"/>
    <property type="match status" value="2"/>
</dbReference>
<name>S0FWA2_9BACT</name>
<dbReference type="RefSeq" id="WP_006966850.1">
    <property type="nucleotide sequence ID" value="NZ_APJX01000006.1"/>
</dbReference>
<dbReference type="InterPro" id="IPR017900">
    <property type="entry name" value="4Fe4S_Fe_S_CS"/>
</dbReference>
<evidence type="ECO:0000256" key="3">
    <source>
        <dbReference type="ARBA" id="ARBA00023004"/>
    </source>
</evidence>
<dbReference type="OrthoDB" id="9800558at2"/>
<keyword evidence="7" id="KW-1185">Reference proteome</keyword>
<dbReference type="PROSITE" id="PS51379">
    <property type="entry name" value="4FE4S_FER_2"/>
    <property type="match status" value="2"/>
</dbReference>
<keyword evidence="1" id="KW-0004">4Fe-4S</keyword>
<dbReference type="GO" id="GO:0016491">
    <property type="term" value="F:oxidoreductase activity"/>
    <property type="evidence" value="ECO:0007669"/>
    <property type="project" value="InterPro"/>
</dbReference>
<organism evidence="6 7">
    <name type="scientific">Desulfotignum phosphitoxidans DSM 13687</name>
    <dbReference type="NCBI Taxonomy" id="1286635"/>
    <lineage>
        <taxon>Bacteria</taxon>
        <taxon>Pseudomonadati</taxon>
        <taxon>Thermodesulfobacteriota</taxon>
        <taxon>Desulfobacteria</taxon>
        <taxon>Desulfobacterales</taxon>
        <taxon>Desulfobacteraceae</taxon>
        <taxon>Desulfotignum</taxon>
    </lineage>
</organism>
<keyword evidence="2" id="KW-0479">Metal-binding</keyword>
<reference evidence="6 7" key="1">
    <citation type="journal article" date="2013" name="Genome Announc.">
        <title>Draft Genome Sequence of Desulfotignum phosphitoxidans DSM 13687 Strain FiPS-3.</title>
        <authorList>
            <person name="Poehlein A."/>
            <person name="Daniel R."/>
            <person name="Simeonova D.D."/>
        </authorList>
    </citation>
    <scope>NUCLEOTIDE SEQUENCE [LARGE SCALE GENOMIC DNA]</scope>
    <source>
        <strain evidence="6 7">DSM 13687</strain>
    </source>
</reference>
<dbReference type="PATRIC" id="fig|1286635.3.peg.3091"/>
<evidence type="ECO:0000313" key="6">
    <source>
        <dbReference type="EMBL" id="EMS79010.1"/>
    </source>
</evidence>
<dbReference type="Pfam" id="PF01077">
    <property type="entry name" value="NIR_SIR"/>
    <property type="match status" value="1"/>
</dbReference>
<accession>S0FWA2</accession>
<feature type="domain" description="4Fe-4S ferredoxin-type" evidence="5">
    <location>
        <begin position="90"/>
        <end position="119"/>
    </location>
</feature>
<dbReference type="Pfam" id="PF00037">
    <property type="entry name" value="Fer4"/>
    <property type="match status" value="1"/>
</dbReference>
<dbReference type="Gene3D" id="3.30.413.10">
    <property type="entry name" value="Sulfite Reductase Hemoprotein, domain 1"/>
    <property type="match status" value="1"/>
</dbReference>
<dbReference type="EMBL" id="APJX01000006">
    <property type="protein sequence ID" value="EMS79010.1"/>
    <property type="molecule type" value="Genomic_DNA"/>
</dbReference>
<evidence type="ECO:0000256" key="2">
    <source>
        <dbReference type="ARBA" id="ARBA00022723"/>
    </source>
</evidence>
<feature type="domain" description="4Fe-4S ferredoxin-type" evidence="5">
    <location>
        <begin position="124"/>
        <end position="153"/>
    </location>
</feature>
<keyword evidence="4" id="KW-0411">Iron-sulfur</keyword>
<dbReference type="SUPFAM" id="SSF54862">
    <property type="entry name" value="4Fe-4S ferredoxins"/>
    <property type="match status" value="1"/>
</dbReference>
<evidence type="ECO:0000256" key="1">
    <source>
        <dbReference type="ARBA" id="ARBA00022485"/>
    </source>
</evidence>
<dbReference type="GO" id="GO:0051539">
    <property type="term" value="F:4 iron, 4 sulfur cluster binding"/>
    <property type="evidence" value="ECO:0007669"/>
    <property type="project" value="UniProtKB-KW"/>
</dbReference>
<dbReference type="InterPro" id="IPR045854">
    <property type="entry name" value="NO2/SO3_Rdtase_4Fe4S_sf"/>
</dbReference>
<comment type="caution">
    <text evidence="6">The sequence shown here is derived from an EMBL/GenBank/DDBJ whole genome shotgun (WGS) entry which is preliminary data.</text>
</comment>
<proteinExistence type="predicted"/>
<dbReference type="InterPro" id="IPR006067">
    <property type="entry name" value="NO2/SO3_Rdtase_4Fe4S_dom"/>
</dbReference>
<dbReference type="GO" id="GO:0020037">
    <property type="term" value="F:heme binding"/>
    <property type="evidence" value="ECO:0007669"/>
    <property type="project" value="InterPro"/>
</dbReference>
<gene>
    <name evidence="6" type="ORF">Dpo_6c02090</name>
</gene>
<dbReference type="InterPro" id="IPR017896">
    <property type="entry name" value="4Fe4S_Fe-S-bd"/>
</dbReference>
<evidence type="ECO:0000259" key="5">
    <source>
        <dbReference type="PROSITE" id="PS51379"/>
    </source>
</evidence>
<dbReference type="GO" id="GO:0046872">
    <property type="term" value="F:metal ion binding"/>
    <property type="evidence" value="ECO:0007669"/>
    <property type="project" value="UniProtKB-KW"/>
</dbReference>
<protein>
    <submittedName>
        <fullName evidence="6">Putative dissimilatory sulfite/nitrite reductase 4Fe-4S subunit</fullName>
    </submittedName>
</protein>
<sequence>MTKTGQKKPVTGYDVSVCFGSKGCPHVALSTADLARKLTFLLTQADIPGFLKSSTNGKIRPHHELRIVLSDCPNACSRPQIADIGIIGAVVPGVGDAACTGCNACVRKCPDRAIRLTDTSDGNKTPVIDMNLCQRCGQCVHVCPGRTLEPVQSGFRILLGGRLGRHPRLATEMPGLHSHDQVVATVETCLNYYKTHSRNGQRFSHLFSRIDQVFA</sequence>
<dbReference type="Proteomes" id="UP000014216">
    <property type="component" value="Unassembled WGS sequence"/>
</dbReference>
<evidence type="ECO:0000256" key="4">
    <source>
        <dbReference type="ARBA" id="ARBA00023014"/>
    </source>
</evidence>
<keyword evidence="3" id="KW-0408">Iron</keyword>